<evidence type="ECO:0000259" key="1">
    <source>
        <dbReference type="Pfam" id="PF23310"/>
    </source>
</evidence>
<reference evidence="2" key="1">
    <citation type="submission" date="2020-03" db="EMBL/GenBank/DDBJ databases">
        <title>Castanea mollissima Vanexum genome sequencing.</title>
        <authorList>
            <person name="Staton M."/>
        </authorList>
    </citation>
    <scope>NUCLEOTIDE SEQUENCE</scope>
    <source>
        <tissue evidence="2">Leaf</tissue>
    </source>
</reference>
<comment type="caution">
    <text evidence="2">The sequence shown here is derived from an EMBL/GenBank/DDBJ whole genome shotgun (WGS) entry which is preliminary data.</text>
</comment>
<keyword evidence="3" id="KW-1185">Reference proteome</keyword>
<dbReference type="PANTHER" id="PTHR33784">
    <property type="entry name" value="OS05G0482100 PROTEIN"/>
    <property type="match status" value="1"/>
</dbReference>
<organism evidence="2 3">
    <name type="scientific">Castanea mollissima</name>
    <name type="common">Chinese chestnut</name>
    <dbReference type="NCBI Taxonomy" id="60419"/>
    <lineage>
        <taxon>Eukaryota</taxon>
        <taxon>Viridiplantae</taxon>
        <taxon>Streptophyta</taxon>
        <taxon>Embryophyta</taxon>
        <taxon>Tracheophyta</taxon>
        <taxon>Spermatophyta</taxon>
        <taxon>Magnoliopsida</taxon>
        <taxon>eudicotyledons</taxon>
        <taxon>Gunneridae</taxon>
        <taxon>Pentapetalae</taxon>
        <taxon>rosids</taxon>
        <taxon>fabids</taxon>
        <taxon>Fagales</taxon>
        <taxon>Fagaceae</taxon>
        <taxon>Castanea</taxon>
    </lineage>
</organism>
<dbReference type="InterPro" id="IPR040338">
    <property type="entry name" value="At1g67623-like"/>
</dbReference>
<dbReference type="InterPro" id="IPR057136">
    <property type="entry name" value="At2g35280_TPR_dom"/>
</dbReference>
<protein>
    <recommendedName>
        <fullName evidence="1">At2g35280-like TPR domain-containing protein</fullName>
    </recommendedName>
</protein>
<feature type="domain" description="At2g35280-like TPR" evidence="1">
    <location>
        <begin position="88"/>
        <end position="187"/>
    </location>
</feature>
<dbReference type="EMBL" id="JRKL02013003">
    <property type="protein sequence ID" value="KAF3943276.1"/>
    <property type="molecule type" value="Genomic_DNA"/>
</dbReference>
<dbReference type="Proteomes" id="UP000737018">
    <property type="component" value="Unassembled WGS sequence"/>
</dbReference>
<sequence length="262" mass="29950">MAKIEATRKIEYKRTTSYKRKSNSSSVKSSLPKELWTEVLGYVASTSLADLFNVKLSCKDFSELAEDFYIFQQASLKKVPTNPFCLSNLSKKASSFLELCLKFGNPESLFRQGVIDYFSLGRIKSGLEYLKRAADKGHLEATYMYGIILLCSEGELKQEGLRILSSLKRSNSGGMKECRKRTKTLMQSGFWVRNFIVRQLVTCCREEPCRVLIRNSGWESNDIELDADDDALCDACSCNCEVKWFSNILPGKRKRMRINWLN</sequence>
<evidence type="ECO:0000313" key="2">
    <source>
        <dbReference type="EMBL" id="KAF3943276.1"/>
    </source>
</evidence>
<evidence type="ECO:0000313" key="3">
    <source>
        <dbReference type="Proteomes" id="UP000737018"/>
    </source>
</evidence>
<dbReference type="OrthoDB" id="1865546at2759"/>
<dbReference type="Gene3D" id="1.25.40.10">
    <property type="entry name" value="Tetratricopeptide repeat domain"/>
    <property type="match status" value="1"/>
</dbReference>
<name>A0A8J4Q5Z2_9ROSI</name>
<dbReference type="PANTHER" id="PTHR33784:SF10">
    <property type="entry name" value="F-BOX PROTEIN"/>
    <property type="match status" value="1"/>
</dbReference>
<dbReference type="SUPFAM" id="SSF81383">
    <property type="entry name" value="F-box domain"/>
    <property type="match status" value="1"/>
</dbReference>
<gene>
    <name evidence="2" type="ORF">CMV_030151</name>
</gene>
<dbReference type="AlphaFoldDB" id="A0A8J4Q5Z2"/>
<dbReference type="SUPFAM" id="SSF81901">
    <property type="entry name" value="HCP-like"/>
    <property type="match status" value="1"/>
</dbReference>
<dbReference type="InterPro" id="IPR036047">
    <property type="entry name" value="F-box-like_dom_sf"/>
</dbReference>
<dbReference type="InterPro" id="IPR011990">
    <property type="entry name" value="TPR-like_helical_dom_sf"/>
</dbReference>
<accession>A0A8J4Q5Z2</accession>
<dbReference type="Pfam" id="PF23310">
    <property type="entry name" value="TPR_27"/>
    <property type="match status" value="1"/>
</dbReference>
<proteinExistence type="predicted"/>